<evidence type="ECO:0000313" key="2">
    <source>
        <dbReference type="EMBL" id="PSN73556.1"/>
    </source>
</evidence>
<dbReference type="EMBL" id="KZ678129">
    <property type="protein sequence ID" value="PSN73556.1"/>
    <property type="molecule type" value="Genomic_DNA"/>
</dbReference>
<feature type="compositionally biased region" description="Polar residues" evidence="1">
    <location>
        <begin position="34"/>
        <end position="44"/>
    </location>
</feature>
<keyword evidence="3" id="KW-1185">Reference proteome</keyword>
<reference evidence="2 3" key="1">
    <citation type="journal article" date="2018" name="Front. Microbiol.">
        <title>Genome-Wide Analysis of Corynespora cassiicola Leaf Fall Disease Putative Effectors.</title>
        <authorList>
            <person name="Lopez D."/>
            <person name="Ribeiro S."/>
            <person name="Label P."/>
            <person name="Fumanal B."/>
            <person name="Venisse J.S."/>
            <person name="Kohler A."/>
            <person name="de Oliveira R.R."/>
            <person name="Labutti K."/>
            <person name="Lipzen A."/>
            <person name="Lail K."/>
            <person name="Bauer D."/>
            <person name="Ohm R.A."/>
            <person name="Barry K.W."/>
            <person name="Spatafora J."/>
            <person name="Grigoriev I.V."/>
            <person name="Martin F.M."/>
            <person name="Pujade-Renaud V."/>
        </authorList>
    </citation>
    <scope>NUCLEOTIDE SEQUENCE [LARGE SCALE GENOMIC DNA]</scope>
    <source>
        <strain evidence="2 3">Philippines</strain>
    </source>
</reference>
<gene>
    <name evidence="2" type="ORF">BS50DRAFT_190348</name>
</gene>
<evidence type="ECO:0000256" key="1">
    <source>
        <dbReference type="SAM" id="MobiDB-lite"/>
    </source>
</evidence>
<accession>A0A2T2P7L6</accession>
<feature type="compositionally biased region" description="Polar residues" evidence="1">
    <location>
        <begin position="102"/>
        <end position="115"/>
    </location>
</feature>
<proteinExistence type="predicted"/>
<feature type="compositionally biased region" description="Pro residues" evidence="1">
    <location>
        <begin position="72"/>
        <end position="87"/>
    </location>
</feature>
<organism evidence="2 3">
    <name type="scientific">Corynespora cassiicola Philippines</name>
    <dbReference type="NCBI Taxonomy" id="1448308"/>
    <lineage>
        <taxon>Eukaryota</taxon>
        <taxon>Fungi</taxon>
        <taxon>Dikarya</taxon>
        <taxon>Ascomycota</taxon>
        <taxon>Pezizomycotina</taxon>
        <taxon>Dothideomycetes</taxon>
        <taxon>Pleosporomycetidae</taxon>
        <taxon>Pleosporales</taxon>
        <taxon>Corynesporascaceae</taxon>
        <taxon>Corynespora</taxon>
    </lineage>
</organism>
<feature type="region of interest" description="Disordered" evidence="1">
    <location>
        <begin position="155"/>
        <end position="178"/>
    </location>
</feature>
<evidence type="ECO:0000313" key="3">
    <source>
        <dbReference type="Proteomes" id="UP000240883"/>
    </source>
</evidence>
<dbReference type="AlphaFoldDB" id="A0A2T2P7L6"/>
<sequence length="193" mass="20839">MLFPNLFASLRLWTTPPALRPHWPHTPIAITSAPRLQTRSTTHGTEALSPSIPAPLNAHPPIHPSNPSTTPLAPPPLNPAESPPSPSPSAQNPRIHSLPPSIVQTQDSACRTPSKTLDFYTRARALRTSADQSCRAPESPPASRNLELATPQVESAMPMPMPTPWIPSPATGRLRRSLDTDSDSLAWRGCLTD</sequence>
<dbReference type="Proteomes" id="UP000240883">
    <property type="component" value="Unassembled WGS sequence"/>
</dbReference>
<protein>
    <submittedName>
        <fullName evidence="2">Uncharacterized protein</fullName>
    </submittedName>
</protein>
<name>A0A2T2P7L6_CORCC</name>
<feature type="region of interest" description="Disordered" evidence="1">
    <location>
        <begin position="34"/>
        <end position="115"/>
    </location>
</feature>